<dbReference type="RefSeq" id="WP_067243968.1">
    <property type="nucleotide sequence ID" value="NZ_CP082781.1"/>
</dbReference>
<evidence type="ECO:0000259" key="4">
    <source>
        <dbReference type="PROSITE" id="PS50932"/>
    </source>
</evidence>
<proteinExistence type="predicted"/>
<evidence type="ECO:0000256" key="2">
    <source>
        <dbReference type="ARBA" id="ARBA00023125"/>
    </source>
</evidence>
<dbReference type="CDD" id="cd01392">
    <property type="entry name" value="HTH_LacI"/>
    <property type="match status" value="1"/>
</dbReference>
<evidence type="ECO:0000313" key="6">
    <source>
        <dbReference type="Proteomes" id="UP001199642"/>
    </source>
</evidence>
<keyword evidence="3" id="KW-0804">Transcription</keyword>
<sequence length="340" mass="36242">MSRAKRVTIADIARLAGVSPGAVSFALNGRPGVSEQTRQRILDIAEAHQWQPSSAARALVGSRAGVVGFAVNRPARTLGTEAFFTDLIAGVQSALGARRMSMQMVLVSSIEEEMATYRRWRSANQVDGVIVIDPHDDDPRLTLLTELPLPAVVIGSRPSAADEPAAIWLDDRRAAHSLFDYLAALGHSRIAYVSGPGEFQHTRMRAEVLGELSARGVAGETLVTDFSPAAATSATRALLSRAERPTAIVYDNDVMAIAGLRVAQEMDVAVPSVLSLASFDDSVVTGLVHPSITCLTRDTFALGEGAAEFLLEQIETPEVLPARSGPLPELTIRESTAAPR</sequence>
<keyword evidence="1" id="KW-0805">Transcription regulation</keyword>
<keyword evidence="6" id="KW-1185">Reference proteome</keyword>
<reference evidence="5 6" key="1">
    <citation type="submission" date="2023-01" db="EMBL/GenBank/DDBJ databases">
        <title>Characterization of estradiol degrading bacteria Microbacterium sp. MZT7 and reveal degrading genes through genome analysis.</title>
        <authorList>
            <person name="Hao P."/>
            <person name="Gao Y."/>
        </authorList>
    </citation>
    <scope>NUCLEOTIDE SEQUENCE [LARGE SCALE GENOMIC DNA]</scope>
    <source>
        <strain evidence="5 6">MZT7</strain>
    </source>
</reference>
<dbReference type="EMBL" id="CP082781">
    <property type="protein sequence ID" value="UGS25959.1"/>
    <property type="molecule type" value="Genomic_DNA"/>
</dbReference>
<dbReference type="SUPFAM" id="SSF47413">
    <property type="entry name" value="lambda repressor-like DNA-binding domains"/>
    <property type="match status" value="1"/>
</dbReference>
<dbReference type="InterPro" id="IPR000843">
    <property type="entry name" value="HTH_LacI"/>
</dbReference>
<evidence type="ECO:0000313" key="5">
    <source>
        <dbReference type="EMBL" id="UGS25959.1"/>
    </source>
</evidence>
<accession>A0ABY3RPL8</accession>
<dbReference type="Pfam" id="PF13377">
    <property type="entry name" value="Peripla_BP_3"/>
    <property type="match status" value="1"/>
</dbReference>
<organism evidence="5 6">
    <name type="scientific">Microbacterium resistens</name>
    <dbReference type="NCBI Taxonomy" id="156977"/>
    <lineage>
        <taxon>Bacteria</taxon>
        <taxon>Bacillati</taxon>
        <taxon>Actinomycetota</taxon>
        <taxon>Actinomycetes</taxon>
        <taxon>Micrococcales</taxon>
        <taxon>Microbacteriaceae</taxon>
        <taxon>Microbacterium</taxon>
    </lineage>
</organism>
<dbReference type="InterPro" id="IPR010982">
    <property type="entry name" value="Lambda_DNA-bd_dom_sf"/>
</dbReference>
<keyword evidence="2" id="KW-0238">DNA-binding</keyword>
<protein>
    <submittedName>
        <fullName evidence="5">LacI family transcriptional regulator</fullName>
    </submittedName>
</protein>
<gene>
    <name evidence="5" type="ORF">K8F61_15110</name>
</gene>
<dbReference type="InterPro" id="IPR028082">
    <property type="entry name" value="Peripla_BP_I"/>
</dbReference>
<dbReference type="PROSITE" id="PS50932">
    <property type="entry name" value="HTH_LACI_2"/>
    <property type="match status" value="1"/>
</dbReference>
<name>A0ABY3RPL8_9MICO</name>
<feature type="domain" description="HTH lacI-type" evidence="4">
    <location>
        <begin position="7"/>
        <end position="61"/>
    </location>
</feature>
<evidence type="ECO:0000256" key="1">
    <source>
        <dbReference type="ARBA" id="ARBA00023015"/>
    </source>
</evidence>
<dbReference type="SUPFAM" id="SSF53822">
    <property type="entry name" value="Periplasmic binding protein-like I"/>
    <property type="match status" value="1"/>
</dbReference>
<dbReference type="SMART" id="SM00354">
    <property type="entry name" value="HTH_LACI"/>
    <property type="match status" value="1"/>
</dbReference>
<dbReference type="PANTHER" id="PTHR30146">
    <property type="entry name" value="LACI-RELATED TRANSCRIPTIONAL REPRESSOR"/>
    <property type="match status" value="1"/>
</dbReference>
<dbReference type="Pfam" id="PF00356">
    <property type="entry name" value="LacI"/>
    <property type="match status" value="1"/>
</dbReference>
<dbReference type="Gene3D" id="3.40.50.2300">
    <property type="match status" value="2"/>
</dbReference>
<dbReference type="Proteomes" id="UP001199642">
    <property type="component" value="Chromosome"/>
</dbReference>
<dbReference type="PROSITE" id="PS00356">
    <property type="entry name" value="HTH_LACI_1"/>
    <property type="match status" value="1"/>
</dbReference>
<dbReference type="PANTHER" id="PTHR30146:SF155">
    <property type="entry name" value="ALANINE RACEMASE"/>
    <property type="match status" value="1"/>
</dbReference>
<evidence type="ECO:0000256" key="3">
    <source>
        <dbReference type="ARBA" id="ARBA00023163"/>
    </source>
</evidence>
<dbReference type="CDD" id="cd06267">
    <property type="entry name" value="PBP1_LacI_sugar_binding-like"/>
    <property type="match status" value="1"/>
</dbReference>
<dbReference type="InterPro" id="IPR046335">
    <property type="entry name" value="LacI/GalR-like_sensor"/>
</dbReference>
<dbReference type="Gene3D" id="1.10.260.40">
    <property type="entry name" value="lambda repressor-like DNA-binding domains"/>
    <property type="match status" value="1"/>
</dbReference>